<dbReference type="PROSITE" id="PS00455">
    <property type="entry name" value="AMP_BINDING"/>
    <property type="match status" value="1"/>
</dbReference>
<dbReference type="Gene3D" id="3.40.50.12780">
    <property type="entry name" value="N-terminal domain of ligase-like"/>
    <property type="match status" value="1"/>
</dbReference>
<feature type="domain" description="AMP-dependent synthetase/ligase" evidence="2">
    <location>
        <begin position="86"/>
        <end position="403"/>
    </location>
</feature>
<evidence type="ECO:0000313" key="4">
    <source>
        <dbReference type="EMBL" id="OAG43490.1"/>
    </source>
</evidence>
<evidence type="ECO:0000256" key="1">
    <source>
        <dbReference type="ARBA" id="ARBA00006432"/>
    </source>
</evidence>
<dbReference type="RefSeq" id="XP_022515442.1">
    <property type="nucleotide sequence ID" value="XM_022652406.1"/>
</dbReference>
<sequence length="564" mass="61658">MSSNDAGQACLPVNLELPGSLLFIQLLNHATQAVATPLIKDLTEGIQRSAIQLLSDVVHLRQVIRAALPPAALQQLQDGLPLYLTIVAPGGYQFVVAFLAVLSLGAVASPISHLCPLKEACYYVQKAGSRAVIAATTSLKQAQALAHETSKTTDPSFTCIPVQQGLGLQEFHWSQFTVENRFRDPNAPGLVIFTSGTTGPPKAAVIRVGSLDQGTITLADQLKVTRSDSMLHVLPVHHATGIWISLLPFLLRGACVHFKSGTFDSQWTWDYFKQRKVTHFSGVPTIYMRMMHHYQACLAKLPGGERDQYTASTAQMKACLCGTSALPRPVEEFWMSMLGGKRIVQRYGSTEAGMVLTMPCDPLEQREIPLGSVGYAAPGVDVKLSEGTTGEIRVKSYNAFLGFLNDPESTAKAHDSDGYYVSGDLAQRCGNYFSILGRASVDILKSGGYKVSALDIEREILSLPYIKEVSVVGVPDDEFGQRIGAVVQMRSDQGIENLKLDDLRADLRKNLAGYKLPTLLRVIETELPKSVTNKVVKKTLGPLYFPENYRSIPEVQVWKHTSKL</sequence>
<dbReference type="AlphaFoldDB" id="A0A177FIM9"/>
<evidence type="ECO:0000259" key="3">
    <source>
        <dbReference type="Pfam" id="PF13193"/>
    </source>
</evidence>
<protein>
    <recommendedName>
        <fullName evidence="6">AMP-dependent synthetase/ligase domain-containing protein</fullName>
    </recommendedName>
</protein>
<keyword evidence="5" id="KW-1185">Reference proteome</keyword>
<evidence type="ECO:0000313" key="5">
    <source>
        <dbReference type="Proteomes" id="UP000077002"/>
    </source>
</evidence>
<comment type="caution">
    <text evidence="4">The sequence shown here is derived from an EMBL/GenBank/DDBJ whole genome shotgun (WGS) entry which is preliminary data.</text>
</comment>
<evidence type="ECO:0000259" key="2">
    <source>
        <dbReference type="Pfam" id="PF00501"/>
    </source>
</evidence>
<dbReference type="InterPro" id="IPR020845">
    <property type="entry name" value="AMP-binding_CS"/>
</dbReference>
<evidence type="ECO:0008006" key="6">
    <source>
        <dbReference type="Google" id="ProtNLM"/>
    </source>
</evidence>
<reference evidence="4 5" key="1">
    <citation type="submission" date="2016-03" db="EMBL/GenBank/DDBJ databases">
        <title>Draft genome sequence of the Fonsecaea monophora CBS 269.37.</title>
        <authorList>
            <person name="Bombassaro A."/>
            <person name="Vinicius W.A."/>
            <person name="De Hoog S."/>
            <person name="Sun J."/>
            <person name="Souza E.M."/>
            <person name="Raittz R.T."/>
            <person name="Costa F."/>
            <person name="Leao A.C."/>
            <person name="Tadra-Sfeir M.Z."/>
            <person name="Baura V."/>
            <person name="Balsanelli E."/>
            <person name="Pedrosa F.O."/>
            <person name="Moreno L.F."/>
            <person name="Steffens M.B."/>
            <person name="Xi L."/>
            <person name="Bocca A.L."/>
            <person name="Felipe M.S."/>
            <person name="Teixeira M."/>
            <person name="Telles Filho F.Q."/>
            <person name="Azevedo C.M."/>
            <person name="Gomes R."/>
            <person name="Vicente V.A."/>
        </authorList>
    </citation>
    <scope>NUCLEOTIDE SEQUENCE [LARGE SCALE GENOMIC DNA]</scope>
    <source>
        <strain evidence="4 5">CBS 269.37</strain>
    </source>
</reference>
<dbReference type="Pfam" id="PF13193">
    <property type="entry name" value="AMP-binding_C"/>
    <property type="match status" value="1"/>
</dbReference>
<comment type="similarity">
    <text evidence="1">Belongs to the ATP-dependent AMP-binding enzyme family.</text>
</comment>
<dbReference type="Proteomes" id="UP000077002">
    <property type="component" value="Unassembled WGS sequence"/>
</dbReference>
<proteinExistence type="inferred from homology"/>
<dbReference type="OrthoDB" id="6614653at2759"/>
<dbReference type="InterPro" id="IPR045851">
    <property type="entry name" value="AMP-bd_C_sf"/>
</dbReference>
<dbReference type="SUPFAM" id="SSF56801">
    <property type="entry name" value="Acetyl-CoA synthetase-like"/>
    <property type="match status" value="1"/>
</dbReference>
<accession>A0A177FIM9</accession>
<dbReference type="Pfam" id="PF00501">
    <property type="entry name" value="AMP-binding"/>
    <property type="match status" value="1"/>
</dbReference>
<name>A0A177FIM9_9EURO</name>
<dbReference type="PANTHER" id="PTHR43201">
    <property type="entry name" value="ACYL-COA SYNTHETASE"/>
    <property type="match status" value="1"/>
</dbReference>
<dbReference type="GO" id="GO:0006631">
    <property type="term" value="P:fatty acid metabolic process"/>
    <property type="evidence" value="ECO:0007669"/>
    <property type="project" value="TreeGrafter"/>
</dbReference>
<dbReference type="InterPro" id="IPR000873">
    <property type="entry name" value="AMP-dep_synth/lig_dom"/>
</dbReference>
<dbReference type="EMBL" id="LVKK01000010">
    <property type="protein sequence ID" value="OAG43490.1"/>
    <property type="molecule type" value="Genomic_DNA"/>
</dbReference>
<dbReference type="Gene3D" id="3.30.300.30">
    <property type="match status" value="1"/>
</dbReference>
<organism evidence="4 5">
    <name type="scientific">Fonsecaea monophora</name>
    <dbReference type="NCBI Taxonomy" id="254056"/>
    <lineage>
        <taxon>Eukaryota</taxon>
        <taxon>Fungi</taxon>
        <taxon>Dikarya</taxon>
        <taxon>Ascomycota</taxon>
        <taxon>Pezizomycotina</taxon>
        <taxon>Eurotiomycetes</taxon>
        <taxon>Chaetothyriomycetidae</taxon>
        <taxon>Chaetothyriales</taxon>
        <taxon>Herpotrichiellaceae</taxon>
        <taxon>Fonsecaea</taxon>
    </lineage>
</organism>
<dbReference type="GO" id="GO:0031956">
    <property type="term" value="F:medium-chain fatty acid-CoA ligase activity"/>
    <property type="evidence" value="ECO:0007669"/>
    <property type="project" value="TreeGrafter"/>
</dbReference>
<dbReference type="GeneID" id="34597602"/>
<dbReference type="PANTHER" id="PTHR43201:SF8">
    <property type="entry name" value="ACYL-COA SYNTHETASE FAMILY MEMBER 3"/>
    <property type="match status" value="1"/>
</dbReference>
<dbReference type="InterPro" id="IPR042099">
    <property type="entry name" value="ANL_N_sf"/>
</dbReference>
<dbReference type="InterPro" id="IPR025110">
    <property type="entry name" value="AMP-bd_C"/>
</dbReference>
<gene>
    <name evidence="4" type="ORF">AYO21_02427</name>
</gene>
<feature type="domain" description="AMP-binding enzyme C-terminal" evidence="3">
    <location>
        <begin position="456"/>
        <end position="534"/>
    </location>
</feature>